<keyword evidence="3" id="KW-0805">Transcription regulation</keyword>
<dbReference type="GO" id="GO:0006351">
    <property type="term" value="P:DNA-templated transcription"/>
    <property type="evidence" value="ECO:0007669"/>
    <property type="project" value="InterPro"/>
</dbReference>
<evidence type="ECO:0000256" key="1">
    <source>
        <dbReference type="ARBA" id="ARBA00004123"/>
    </source>
</evidence>
<keyword evidence="10" id="KW-1185">Reference proteome</keyword>
<organism evidence="9 10">
    <name type="scientific">Aspergillus sclerotioniger CBS 115572</name>
    <dbReference type="NCBI Taxonomy" id="1450535"/>
    <lineage>
        <taxon>Eukaryota</taxon>
        <taxon>Fungi</taxon>
        <taxon>Dikarya</taxon>
        <taxon>Ascomycota</taxon>
        <taxon>Pezizomycotina</taxon>
        <taxon>Eurotiomycetes</taxon>
        <taxon>Eurotiomycetidae</taxon>
        <taxon>Eurotiales</taxon>
        <taxon>Aspergillaceae</taxon>
        <taxon>Aspergillus</taxon>
        <taxon>Aspergillus subgen. Circumdati</taxon>
    </lineage>
</organism>
<evidence type="ECO:0000256" key="5">
    <source>
        <dbReference type="ARBA" id="ARBA00023163"/>
    </source>
</evidence>
<dbReference type="EMBL" id="MSFK01000006">
    <property type="protein sequence ID" value="PWY93760.1"/>
    <property type="molecule type" value="Genomic_DNA"/>
</dbReference>
<dbReference type="GO" id="GO:0008270">
    <property type="term" value="F:zinc ion binding"/>
    <property type="evidence" value="ECO:0007669"/>
    <property type="project" value="InterPro"/>
</dbReference>
<dbReference type="SUPFAM" id="SSF57701">
    <property type="entry name" value="Zn2/Cys6 DNA-binding domain"/>
    <property type="match status" value="1"/>
</dbReference>
<dbReference type="PANTHER" id="PTHR31001">
    <property type="entry name" value="UNCHARACTERIZED TRANSCRIPTIONAL REGULATORY PROTEIN"/>
    <property type="match status" value="1"/>
</dbReference>
<dbReference type="GeneID" id="37117677"/>
<evidence type="ECO:0000259" key="8">
    <source>
        <dbReference type="PROSITE" id="PS50048"/>
    </source>
</evidence>
<keyword evidence="5" id="KW-0804">Transcription</keyword>
<dbReference type="OrthoDB" id="4898680at2759"/>
<dbReference type="AlphaFoldDB" id="A0A317XB53"/>
<gene>
    <name evidence="9" type="ORF">BO94DRAFT_583126</name>
</gene>
<feature type="domain" description="Zn(2)-C6 fungal-type" evidence="8">
    <location>
        <begin position="12"/>
        <end position="44"/>
    </location>
</feature>
<dbReference type="SMART" id="SM00906">
    <property type="entry name" value="Fungal_trans"/>
    <property type="match status" value="1"/>
</dbReference>
<dbReference type="CDD" id="cd00067">
    <property type="entry name" value="GAL4"/>
    <property type="match status" value="1"/>
</dbReference>
<sequence length="659" mass="73041">MATQRRNGQLSSCEPCRKGKLRCDHQVPVCGRCARRDQASRCIYHPAPMTRPGRSTVRKRTSRVQTSQSQPLQDLVDWSPRPGGWLGLTSPQGIFADLEPPEDPVTPQPGPVDPQQVTVGVSVLQRLDDLSLYKDICDARYASLFKPWAFGAPFVQELVDHIRRLHHGEEGLEEVAKTMFRNSHASIVVRSGMTFAGYIGLLAGRWEGIGLLFAITGASIHHIRGEHPVFVDADKRSLQMRMAATAATCIQLCENAGLISEPLTWLLFQQTILVSILWGNTDYRAWKLLGDASTMAFALGLHEPDPADPTVPFFLAELRKRTMAAGYIVDKELATVLGRPPRISHRYCDLLLPLDLSYAEMIADVSTREVALSELDANGWNRQGLLSKGAHPRVGILIAKLREKVLEVISCRELDNLPERIEELCISTRQTRSTLPTFLHWTPNNTNPSIQSIHLDFLYTEFLLYRISVKRTGVGSIPLIRIAHEILSLILDRIADIANPDRTFSAIVPVDSSLCYYALPCAGVLATELLHQHSSHSQPQPPEPSPGPEVGSGGEENEFPRAEIIQKLSIFVFFLETYVPPGQANYVMSMQARRVVRGVLNRVLVPPSAVSMNGTSELMGGGQFSGGGEGMENIDWLDVDVDVDVGLVNWGQEMWWGLT</sequence>
<comment type="subcellular location">
    <subcellularLocation>
        <location evidence="1">Nucleus</location>
    </subcellularLocation>
</comment>
<dbReference type="CDD" id="cd12148">
    <property type="entry name" value="fungal_TF_MHR"/>
    <property type="match status" value="1"/>
</dbReference>
<keyword evidence="4" id="KW-0238">DNA-binding</keyword>
<evidence type="ECO:0000313" key="10">
    <source>
        <dbReference type="Proteomes" id="UP000246702"/>
    </source>
</evidence>
<dbReference type="InterPro" id="IPR036864">
    <property type="entry name" value="Zn2-C6_fun-type_DNA-bd_sf"/>
</dbReference>
<feature type="region of interest" description="Disordered" evidence="7">
    <location>
        <begin position="532"/>
        <end position="556"/>
    </location>
</feature>
<dbReference type="GO" id="GO:0009893">
    <property type="term" value="P:positive regulation of metabolic process"/>
    <property type="evidence" value="ECO:0007669"/>
    <property type="project" value="UniProtKB-ARBA"/>
</dbReference>
<dbReference type="Pfam" id="PF04082">
    <property type="entry name" value="Fungal_trans"/>
    <property type="match status" value="1"/>
</dbReference>
<dbReference type="GO" id="GO:0000981">
    <property type="term" value="F:DNA-binding transcription factor activity, RNA polymerase II-specific"/>
    <property type="evidence" value="ECO:0007669"/>
    <property type="project" value="InterPro"/>
</dbReference>
<evidence type="ECO:0000313" key="9">
    <source>
        <dbReference type="EMBL" id="PWY93760.1"/>
    </source>
</evidence>
<evidence type="ECO:0000256" key="2">
    <source>
        <dbReference type="ARBA" id="ARBA00022723"/>
    </source>
</evidence>
<dbReference type="PROSITE" id="PS00463">
    <property type="entry name" value="ZN2_CY6_FUNGAL_1"/>
    <property type="match status" value="1"/>
</dbReference>
<evidence type="ECO:0000256" key="3">
    <source>
        <dbReference type="ARBA" id="ARBA00023015"/>
    </source>
</evidence>
<dbReference type="InterPro" id="IPR007219">
    <property type="entry name" value="XnlR_reg_dom"/>
</dbReference>
<accession>A0A317XB53</accession>
<name>A0A317XB53_9EURO</name>
<dbReference type="Gene3D" id="4.10.240.10">
    <property type="entry name" value="Zn(2)-C6 fungal-type DNA-binding domain"/>
    <property type="match status" value="1"/>
</dbReference>
<protein>
    <recommendedName>
        <fullName evidence="8">Zn(2)-C6 fungal-type domain-containing protein</fullName>
    </recommendedName>
</protein>
<proteinExistence type="predicted"/>
<dbReference type="STRING" id="1450535.A0A317XB53"/>
<dbReference type="GO" id="GO:0005634">
    <property type="term" value="C:nucleus"/>
    <property type="evidence" value="ECO:0007669"/>
    <property type="project" value="UniProtKB-SubCell"/>
</dbReference>
<keyword evidence="6" id="KW-0539">Nucleus</keyword>
<comment type="caution">
    <text evidence="9">The sequence shown here is derived from an EMBL/GenBank/DDBJ whole genome shotgun (WGS) entry which is preliminary data.</text>
</comment>
<dbReference type="Pfam" id="PF00172">
    <property type="entry name" value="Zn_clus"/>
    <property type="match status" value="1"/>
</dbReference>
<dbReference type="PANTHER" id="PTHR31001:SF53">
    <property type="entry name" value="ZN(II)2CYS6 TRANSCRIPTION FACTOR (EUROFUNG)"/>
    <property type="match status" value="1"/>
</dbReference>
<dbReference type="InterPro" id="IPR050613">
    <property type="entry name" value="Sec_Metabolite_Reg"/>
</dbReference>
<dbReference type="Proteomes" id="UP000246702">
    <property type="component" value="Unassembled WGS sequence"/>
</dbReference>
<dbReference type="InterPro" id="IPR001138">
    <property type="entry name" value="Zn2Cys6_DnaBD"/>
</dbReference>
<evidence type="ECO:0000256" key="7">
    <source>
        <dbReference type="SAM" id="MobiDB-lite"/>
    </source>
</evidence>
<dbReference type="PROSITE" id="PS50048">
    <property type="entry name" value="ZN2_CY6_FUNGAL_2"/>
    <property type="match status" value="1"/>
</dbReference>
<dbReference type="GO" id="GO:0003677">
    <property type="term" value="F:DNA binding"/>
    <property type="evidence" value="ECO:0007669"/>
    <property type="project" value="UniProtKB-KW"/>
</dbReference>
<evidence type="ECO:0000256" key="6">
    <source>
        <dbReference type="ARBA" id="ARBA00023242"/>
    </source>
</evidence>
<reference evidence="9 10" key="1">
    <citation type="submission" date="2016-12" db="EMBL/GenBank/DDBJ databases">
        <title>The genomes of Aspergillus section Nigri reveals drivers in fungal speciation.</title>
        <authorList>
            <consortium name="DOE Joint Genome Institute"/>
            <person name="Vesth T.C."/>
            <person name="Nybo J."/>
            <person name="Theobald S."/>
            <person name="Brandl J."/>
            <person name="Frisvad J.C."/>
            <person name="Nielsen K.F."/>
            <person name="Lyhne E.K."/>
            <person name="Kogle M.E."/>
            <person name="Kuo A."/>
            <person name="Riley R."/>
            <person name="Clum A."/>
            <person name="Nolan M."/>
            <person name="Lipzen A."/>
            <person name="Salamov A."/>
            <person name="Henrissat B."/>
            <person name="Wiebenga A."/>
            <person name="De Vries R.P."/>
            <person name="Grigoriev I.V."/>
            <person name="Mortensen U.H."/>
            <person name="Andersen M.R."/>
            <person name="Baker S.E."/>
        </authorList>
    </citation>
    <scope>NUCLEOTIDE SEQUENCE [LARGE SCALE GENOMIC DNA]</scope>
    <source>
        <strain evidence="9 10">CBS 115572</strain>
    </source>
</reference>
<evidence type="ECO:0000256" key="4">
    <source>
        <dbReference type="ARBA" id="ARBA00023125"/>
    </source>
</evidence>
<dbReference type="RefSeq" id="XP_025470521.1">
    <property type="nucleotide sequence ID" value="XM_025615534.1"/>
</dbReference>
<dbReference type="SMART" id="SM00066">
    <property type="entry name" value="GAL4"/>
    <property type="match status" value="1"/>
</dbReference>
<keyword evidence="2" id="KW-0479">Metal-binding</keyword>